<comment type="caution">
    <text evidence="6">The sequence shown here is derived from an EMBL/GenBank/DDBJ whole genome shotgun (WGS) entry which is preliminary data.</text>
</comment>
<dbReference type="Pfam" id="PF13520">
    <property type="entry name" value="AA_permease_2"/>
    <property type="match status" value="1"/>
</dbReference>
<comment type="subcellular location">
    <subcellularLocation>
        <location evidence="1">Membrane</location>
        <topology evidence="1">Multi-pass membrane protein</topology>
    </subcellularLocation>
</comment>
<name>A0A8S1BHR2_ARCPL</name>
<evidence type="ECO:0000313" key="7">
    <source>
        <dbReference type="Proteomes" id="UP000494106"/>
    </source>
</evidence>
<dbReference type="InterPro" id="IPR050598">
    <property type="entry name" value="AminoAcid_Transporter"/>
</dbReference>
<evidence type="ECO:0000256" key="1">
    <source>
        <dbReference type="ARBA" id="ARBA00004141"/>
    </source>
</evidence>
<evidence type="ECO:0000256" key="3">
    <source>
        <dbReference type="ARBA" id="ARBA00022989"/>
    </source>
</evidence>
<dbReference type="PANTHER" id="PTHR11785:SF535">
    <property type="entry name" value="GH08870P"/>
    <property type="match status" value="1"/>
</dbReference>
<gene>
    <name evidence="6" type="ORF">APLA_LOCUS16717</name>
</gene>
<dbReference type="AlphaFoldDB" id="A0A8S1BHR2"/>
<evidence type="ECO:0000256" key="5">
    <source>
        <dbReference type="SAM" id="Phobius"/>
    </source>
</evidence>
<dbReference type="EMBL" id="CADEBC010000602">
    <property type="protein sequence ID" value="CAB3258855.1"/>
    <property type="molecule type" value="Genomic_DNA"/>
</dbReference>
<proteinExistence type="predicted"/>
<evidence type="ECO:0000256" key="4">
    <source>
        <dbReference type="ARBA" id="ARBA00023136"/>
    </source>
</evidence>
<keyword evidence="4 5" id="KW-0472">Membrane</keyword>
<evidence type="ECO:0000313" key="6">
    <source>
        <dbReference type="EMBL" id="CAB3258855.1"/>
    </source>
</evidence>
<feature type="transmembrane region" description="Helical" evidence="5">
    <location>
        <begin position="12"/>
        <end position="32"/>
    </location>
</feature>
<feature type="transmembrane region" description="Helical" evidence="5">
    <location>
        <begin position="44"/>
        <end position="66"/>
    </location>
</feature>
<keyword evidence="7" id="KW-1185">Reference proteome</keyword>
<dbReference type="InterPro" id="IPR002293">
    <property type="entry name" value="AA/rel_permease1"/>
</dbReference>
<keyword evidence="2 5" id="KW-0812">Transmembrane</keyword>
<dbReference type="Proteomes" id="UP000494106">
    <property type="component" value="Unassembled WGS sequence"/>
</dbReference>
<accession>A0A8S1BHR2</accession>
<dbReference type="Gene3D" id="1.20.1740.10">
    <property type="entry name" value="Amino acid/polyamine transporter I"/>
    <property type="match status" value="1"/>
</dbReference>
<dbReference type="GO" id="GO:0016020">
    <property type="term" value="C:membrane"/>
    <property type="evidence" value="ECO:0007669"/>
    <property type="project" value="UniProtKB-SubCell"/>
</dbReference>
<dbReference type="OrthoDB" id="3257095at2759"/>
<dbReference type="PANTHER" id="PTHR11785">
    <property type="entry name" value="AMINO ACID TRANSPORTER"/>
    <property type="match status" value="1"/>
</dbReference>
<feature type="transmembrane region" description="Helical" evidence="5">
    <location>
        <begin position="161"/>
        <end position="181"/>
    </location>
</feature>
<dbReference type="GO" id="GO:0015179">
    <property type="term" value="F:L-amino acid transmembrane transporter activity"/>
    <property type="evidence" value="ECO:0007669"/>
    <property type="project" value="TreeGrafter"/>
</dbReference>
<sequence length="188" mass="20277">MSDDKVKMKKQLGLLEGVAIILGIIFGSGIFISPKEVLKQTGSVYGALTVWAACGGLATLGALSYAELGTALAQSGGDYHYIHEAYGPLPAFLYLWDANLVFVPSTNAIMSLTFANNILDPIFPDCPIDPISRKLIAAATICLLTFINAYDVKFTTRIQNVFMFTKIAALVIIIIGGFIWMCKGECTI</sequence>
<evidence type="ECO:0000256" key="2">
    <source>
        <dbReference type="ARBA" id="ARBA00022692"/>
    </source>
</evidence>
<protein>
    <recommendedName>
        <fullName evidence="8">Amino acid transporter</fullName>
    </recommendedName>
</protein>
<reference evidence="6 7" key="1">
    <citation type="submission" date="2020-04" db="EMBL/GenBank/DDBJ databases">
        <authorList>
            <person name="Wallbank WR R."/>
            <person name="Pardo Diaz C."/>
            <person name="Kozak K."/>
            <person name="Martin S."/>
            <person name="Jiggins C."/>
            <person name="Moest M."/>
            <person name="Warren A I."/>
            <person name="Byers J.R.P. K."/>
            <person name="Montejo-Kovacevich G."/>
            <person name="Yen C E."/>
        </authorList>
    </citation>
    <scope>NUCLEOTIDE SEQUENCE [LARGE SCALE GENOMIC DNA]</scope>
</reference>
<keyword evidence="3 5" id="KW-1133">Transmembrane helix</keyword>
<organism evidence="6 7">
    <name type="scientific">Arctia plantaginis</name>
    <name type="common">Wood tiger moth</name>
    <name type="synonym">Phalaena plantaginis</name>
    <dbReference type="NCBI Taxonomy" id="874455"/>
    <lineage>
        <taxon>Eukaryota</taxon>
        <taxon>Metazoa</taxon>
        <taxon>Ecdysozoa</taxon>
        <taxon>Arthropoda</taxon>
        <taxon>Hexapoda</taxon>
        <taxon>Insecta</taxon>
        <taxon>Pterygota</taxon>
        <taxon>Neoptera</taxon>
        <taxon>Endopterygota</taxon>
        <taxon>Lepidoptera</taxon>
        <taxon>Glossata</taxon>
        <taxon>Ditrysia</taxon>
        <taxon>Noctuoidea</taxon>
        <taxon>Erebidae</taxon>
        <taxon>Arctiinae</taxon>
        <taxon>Arctia</taxon>
    </lineage>
</organism>
<evidence type="ECO:0008006" key="8">
    <source>
        <dbReference type="Google" id="ProtNLM"/>
    </source>
</evidence>